<organism evidence="4 5">
    <name type="scientific">Halanaerobium saccharolyticum subsp. saccharolyticum DSM 6643</name>
    <dbReference type="NCBI Taxonomy" id="1293054"/>
    <lineage>
        <taxon>Bacteria</taxon>
        <taxon>Bacillati</taxon>
        <taxon>Bacillota</taxon>
        <taxon>Clostridia</taxon>
        <taxon>Halanaerobiales</taxon>
        <taxon>Halanaerobiaceae</taxon>
        <taxon>Halanaerobium</taxon>
    </lineage>
</organism>
<dbReference type="PRINTS" id="PR00455">
    <property type="entry name" value="HTHTETR"/>
</dbReference>
<dbReference type="Pfam" id="PF00440">
    <property type="entry name" value="TetR_N"/>
    <property type="match status" value="1"/>
</dbReference>
<dbReference type="GO" id="GO:0003677">
    <property type="term" value="F:DNA binding"/>
    <property type="evidence" value="ECO:0007669"/>
    <property type="project" value="UniProtKB-UniRule"/>
</dbReference>
<dbReference type="RefSeq" id="WP_005489509.1">
    <property type="nucleotide sequence ID" value="NZ_CAUI01000021.1"/>
</dbReference>
<protein>
    <submittedName>
        <fullName evidence="4">Transcriptional regulator, TetR family</fullName>
    </submittedName>
</protein>
<dbReference type="InterPro" id="IPR001647">
    <property type="entry name" value="HTH_TetR"/>
</dbReference>
<evidence type="ECO:0000259" key="3">
    <source>
        <dbReference type="PROSITE" id="PS50977"/>
    </source>
</evidence>
<feature type="domain" description="HTH tetR-type" evidence="3">
    <location>
        <begin position="2"/>
        <end position="62"/>
    </location>
</feature>
<dbReference type="InterPro" id="IPR050624">
    <property type="entry name" value="HTH-type_Tx_Regulator"/>
</dbReference>
<dbReference type="InterPro" id="IPR036271">
    <property type="entry name" value="Tet_transcr_reg_TetR-rel_C_sf"/>
</dbReference>
<keyword evidence="1 2" id="KW-0238">DNA-binding</keyword>
<dbReference type="InParanoid" id="M5E2F1"/>
<evidence type="ECO:0000256" key="1">
    <source>
        <dbReference type="ARBA" id="ARBA00023125"/>
    </source>
</evidence>
<dbReference type="SUPFAM" id="SSF46689">
    <property type="entry name" value="Homeodomain-like"/>
    <property type="match status" value="1"/>
</dbReference>
<comment type="caution">
    <text evidence="4">The sequence shown here is derived from an EMBL/GenBank/DDBJ whole genome shotgun (WGS) entry which is preliminary data.</text>
</comment>
<dbReference type="eggNOG" id="COG1309">
    <property type="taxonomic scope" value="Bacteria"/>
</dbReference>
<accession>M5E2F1</accession>
<dbReference type="EMBL" id="CAUI01000021">
    <property type="protein sequence ID" value="CCU80187.1"/>
    <property type="molecule type" value="Genomic_DNA"/>
</dbReference>
<dbReference type="Proteomes" id="UP000012063">
    <property type="component" value="Unassembled WGS sequence"/>
</dbReference>
<dbReference type="Gene3D" id="1.10.357.10">
    <property type="entry name" value="Tetracycline Repressor, domain 2"/>
    <property type="match status" value="1"/>
</dbReference>
<dbReference type="STRING" id="1293054.HSACCH_01919"/>
<dbReference type="InterPro" id="IPR009057">
    <property type="entry name" value="Homeodomain-like_sf"/>
</dbReference>
<sequence>MADRREEIIQAGIEIFAAKGYYNTHIAEIVESVGIAKGTFYLYFNSKNDLFISLIRRFEDIFLELFEIDILVAETEDLKSFFSKLLKKIFSLYKEHKNLSIIILREAVAVNEKFREEFKEMDARRFKRINNLYQFLLDNDYLNQEIDYDYFVCVFVGIMESIVMRRLLLSEQEFNVEEAADKASLYLENAIKK</sequence>
<dbReference type="PROSITE" id="PS50977">
    <property type="entry name" value="HTH_TETR_2"/>
    <property type="match status" value="1"/>
</dbReference>
<proteinExistence type="predicted"/>
<keyword evidence="5" id="KW-1185">Reference proteome</keyword>
<feature type="DNA-binding region" description="H-T-H motif" evidence="2">
    <location>
        <begin position="25"/>
        <end position="44"/>
    </location>
</feature>
<evidence type="ECO:0000256" key="2">
    <source>
        <dbReference type="PROSITE-ProRule" id="PRU00335"/>
    </source>
</evidence>
<dbReference type="PANTHER" id="PTHR43479">
    <property type="entry name" value="ACREF/ENVCD OPERON REPRESSOR-RELATED"/>
    <property type="match status" value="1"/>
</dbReference>
<dbReference type="PANTHER" id="PTHR43479:SF11">
    <property type="entry name" value="ACREF_ENVCD OPERON REPRESSOR-RELATED"/>
    <property type="match status" value="1"/>
</dbReference>
<dbReference type="SUPFAM" id="SSF48498">
    <property type="entry name" value="Tetracyclin repressor-like, C-terminal domain"/>
    <property type="match status" value="1"/>
</dbReference>
<evidence type="ECO:0000313" key="5">
    <source>
        <dbReference type="Proteomes" id="UP000012063"/>
    </source>
</evidence>
<evidence type="ECO:0000313" key="4">
    <source>
        <dbReference type="EMBL" id="CCU80187.1"/>
    </source>
</evidence>
<dbReference type="AlphaFoldDB" id="M5E2F1"/>
<gene>
    <name evidence="4" type="ORF">HSACCH_01919</name>
</gene>
<reference evidence="5" key="1">
    <citation type="journal article" date="2013" name="Genome Announc.">
        <title>Genome Sequence of Halanaerobium saccharolyticum subsp. saccharolyticum Strain DSM 6643T, a Halophilic Hydrogen-Producing Bacterium.</title>
        <authorList>
            <person name="Kivisto A."/>
            <person name="Larjo A."/>
            <person name="Ciranna A."/>
            <person name="Santala V."/>
            <person name="Roos C."/>
            <person name="Karp M."/>
        </authorList>
    </citation>
    <scope>NUCLEOTIDE SEQUENCE [LARGE SCALE GENOMIC DNA]</scope>
    <source>
        <strain evidence="5">DSM 6643</strain>
    </source>
</reference>
<name>M5E2F1_9FIRM</name>
<dbReference type="OrthoDB" id="9812484at2"/>